<proteinExistence type="predicted"/>
<organism evidence="1 2">
    <name type="scientific">Streptococcus gallinaceus</name>
    <dbReference type="NCBI Taxonomy" id="165758"/>
    <lineage>
        <taxon>Bacteria</taxon>
        <taxon>Bacillati</taxon>
        <taxon>Bacillota</taxon>
        <taxon>Bacilli</taxon>
        <taxon>Lactobacillales</taxon>
        <taxon>Streptococcaceae</taxon>
        <taxon>Streptococcus</taxon>
    </lineage>
</organism>
<dbReference type="Gene3D" id="3.10.180.10">
    <property type="entry name" value="2,3-Dihydroxybiphenyl 1,2-Dioxygenase, domain 1"/>
    <property type="match status" value="1"/>
</dbReference>
<evidence type="ECO:0000313" key="1">
    <source>
        <dbReference type="EMBL" id="MET3644142.1"/>
    </source>
</evidence>
<gene>
    <name evidence="1" type="ORF">ABID27_000764</name>
</gene>
<dbReference type="InterPro" id="IPR029068">
    <property type="entry name" value="Glyas_Bleomycin-R_OHBP_Dase"/>
</dbReference>
<keyword evidence="1" id="KW-0456">Lyase</keyword>
<keyword evidence="2" id="KW-1185">Reference proteome</keyword>
<dbReference type="SUPFAM" id="SSF54593">
    <property type="entry name" value="Glyoxalase/Bleomycin resistance protein/Dihydroxybiphenyl dioxygenase"/>
    <property type="match status" value="1"/>
</dbReference>
<sequence length="126" mass="13578">MIQSMWLNFATKSVVDTGKFFKELGFEVPYPQGESGSIVDIRLGKNGQIVYFDENVFAQIAPFSVSKDEVLVSMDAESSEEVEDFLAKVAAAGGRISAPAGDRGGIFGGAFEDLDGHYFTIIVMPG</sequence>
<comment type="caution">
    <text evidence="1">The sequence shown here is derived from an EMBL/GenBank/DDBJ whole genome shotgun (WGS) entry which is preliminary data.</text>
</comment>
<dbReference type="RefSeq" id="WP_253363482.1">
    <property type="nucleotide sequence ID" value="NZ_JALJXU010000002.1"/>
</dbReference>
<reference evidence="1 2" key="1">
    <citation type="submission" date="2024-06" db="EMBL/GenBank/DDBJ databases">
        <title>Genomic Encyclopedia of Type Strains, Phase IV (KMG-IV): sequencing the most valuable type-strain genomes for metagenomic binning, comparative biology and taxonomic classification.</title>
        <authorList>
            <person name="Goeker M."/>
        </authorList>
    </citation>
    <scope>NUCLEOTIDE SEQUENCE [LARGE SCALE GENOMIC DNA]</scope>
    <source>
        <strain evidence="1 2">DSM 15349</strain>
    </source>
</reference>
<evidence type="ECO:0000313" key="2">
    <source>
        <dbReference type="Proteomes" id="UP001549055"/>
    </source>
</evidence>
<dbReference type="GO" id="GO:0016829">
    <property type="term" value="F:lyase activity"/>
    <property type="evidence" value="ECO:0007669"/>
    <property type="project" value="UniProtKB-KW"/>
</dbReference>
<dbReference type="PANTHER" id="PTHR36503:SF2">
    <property type="entry name" value="BLR2408 PROTEIN"/>
    <property type="match status" value="1"/>
</dbReference>
<accession>A0ABV2JKB7</accession>
<protein>
    <submittedName>
        <fullName evidence="1">Lactoylglutathione lyase</fullName>
    </submittedName>
</protein>
<name>A0ABV2JKB7_9STRE</name>
<dbReference type="EMBL" id="JBEPMK010000002">
    <property type="protein sequence ID" value="MET3644142.1"/>
    <property type="molecule type" value="Genomic_DNA"/>
</dbReference>
<dbReference type="PANTHER" id="PTHR36503">
    <property type="entry name" value="BLR2520 PROTEIN"/>
    <property type="match status" value="1"/>
</dbReference>
<dbReference type="Proteomes" id="UP001549055">
    <property type="component" value="Unassembled WGS sequence"/>
</dbReference>